<dbReference type="Proteomes" id="UP001209746">
    <property type="component" value="Unassembled WGS sequence"/>
</dbReference>
<dbReference type="Proteomes" id="UP001208186">
    <property type="component" value="Unassembled WGS sequence"/>
</dbReference>
<name>A0AAE3IAA4_9EURY</name>
<comment type="caution">
    <text evidence="3">The sequence shown here is derived from an EMBL/GenBank/DDBJ whole genome shotgun (WGS) entry which is preliminary data.</text>
</comment>
<proteinExistence type="predicted"/>
<evidence type="ECO:0000313" key="3">
    <source>
        <dbReference type="EMBL" id="MCU4725438.1"/>
    </source>
</evidence>
<protein>
    <recommendedName>
        <fullName evidence="1">DUF8120 domain-containing protein</fullName>
    </recommendedName>
</protein>
<dbReference type="AlphaFoldDB" id="A0AAE3IAA4"/>
<gene>
    <name evidence="3" type="ORF">OB914_00395</name>
    <name evidence="2" type="ORF">OB916_02625</name>
</gene>
<dbReference type="InterPro" id="IPR058433">
    <property type="entry name" value="DUF8120"/>
</dbReference>
<dbReference type="Pfam" id="PF26439">
    <property type="entry name" value="DUF8120"/>
    <property type="match status" value="1"/>
</dbReference>
<evidence type="ECO:0000313" key="5">
    <source>
        <dbReference type="Proteomes" id="UP001209746"/>
    </source>
</evidence>
<reference evidence="3" key="1">
    <citation type="submission" date="2023-02" db="EMBL/GenBank/DDBJ databases">
        <title>Enrichment on poylsaccharides allowed isolation of novel metabolic and taxonomic groups of Haloarchaea.</title>
        <authorList>
            <person name="Sorokin D.Y."/>
            <person name="Elcheninov A.G."/>
            <person name="Khizhniak T.V."/>
            <person name="Kolganova T.V."/>
            <person name="Kublanov I.V."/>
        </authorList>
    </citation>
    <scope>NUCLEOTIDE SEQUENCE</scope>
    <source>
        <strain evidence="2 4">HArc-curdl5-1</strain>
        <strain evidence="3">HArc-curdl7</strain>
    </source>
</reference>
<evidence type="ECO:0000259" key="1">
    <source>
        <dbReference type="Pfam" id="PF26439"/>
    </source>
</evidence>
<evidence type="ECO:0000313" key="4">
    <source>
        <dbReference type="Proteomes" id="UP001208186"/>
    </source>
</evidence>
<accession>A0AAE3IAA4</accession>
<dbReference type="EMBL" id="JAOPKC010000001">
    <property type="protein sequence ID" value="MCU4716957.1"/>
    <property type="molecule type" value="Genomic_DNA"/>
</dbReference>
<sequence>MTELELQTRTYRHVDIASKLLGLALIAAGLEVGPVSAAGAVLVTLGIALGTATVFIQTNE</sequence>
<feature type="domain" description="DUF8120" evidence="1">
    <location>
        <begin position="3"/>
        <end position="59"/>
    </location>
</feature>
<evidence type="ECO:0000313" key="2">
    <source>
        <dbReference type="EMBL" id="MCU4716957.1"/>
    </source>
</evidence>
<organism evidence="3 5">
    <name type="scientific">Halapricum hydrolyticum</name>
    <dbReference type="NCBI Taxonomy" id="2979991"/>
    <lineage>
        <taxon>Archaea</taxon>
        <taxon>Methanobacteriati</taxon>
        <taxon>Methanobacteriota</taxon>
        <taxon>Stenosarchaea group</taxon>
        <taxon>Halobacteria</taxon>
        <taxon>Halobacteriales</taxon>
        <taxon>Haloarculaceae</taxon>
        <taxon>Halapricum</taxon>
    </lineage>
</organism>
<dbReference type="EMBL" id="JAOPKD010000001">
    <property type="protein sequence ID" value="MCU4725438.1"/>
    <property type="molecule type" value="Genomic_DNA"/>
</dbReference>
<keyword evidence="4" id="KW-1185">Reference proteome</keyword>
<dbReference type="RefSeq" id="WP_315907718.1">
    <property type="nucleotide sequence ID" value="NZ_JAOPKC010000001.1"/>
</dbReference>